<gene>
    <name evidence="2" type="ORF">E2C01_035633</name>
</gene>
<evidence type="ECO:0000256" key="1">
    <source>
        <dbReference type="SAM" id="MobiDB-lite"/>
    </source>
</evidence>
<name>A0A5B7F4P8_PORTR</name>
<reference evidence="2 3" key="1">
    <citation type="submission" date="2019-05" db="EMBL/GenBank/DDBJ databases">
        <title>Another draft genome of Portunus trituberculatus and its Hox gene families provides insights of decapod evolution.</title>
        <authorList>
            <person name="Jeong J.-H."/>
            <person name="Song I."/>
            <person name="Kim S."/>
            <person name="Choi T."/>
            <person name="Kim D."/>
            <person name="Ryu S."/>
            <person name="Kim W."/>
        </authorList>
    </citation>
    <scope>NUCLEOTIDE SEQUENCE [LARGE SCALE GENOMIC DNA]</scope>
    <source>
        <tissue evidence="2">Muscle</tissue>
    </source>
</reference>
<proteinExistence type="predicted"/>
<keyword evidence="3" id="KW-1185">Reference proteome</keyword>
<sequence length="68" mass="7611">MVVATLLRPSSRRGSGGVMITARSGRRVMDGQRNRQANIGNPPLVVKDNETCYMRRLTREGPARFSHQ</sequence>
<dbReference type="Proteomes" id="UP000324222">
    <property type="component" value="Unassembled WGS sequence"/>
</dbReference>
<evidence type="ECO:0000313" key="3">
    <source>
        <dbReference type="Proteomes" id="UP000324222"/>
    </source>
</evidence>
<dbReference type="EMBL" id="VSRR010005278">
    <property type="protein sequence ID" value="MPC42021.1"/>
    <property type="molecule type" value="Genomic_DNA"/>
</dbReference>
<evidence type="ECO:0000313" key="2">
    <source>
        <dbReference type="EMBL" id="MPC42021.1"/>
    </source>
</evidence>
<organism evidence="2 3">
    <name type="scientific">Portunus trituberculatus</name>
    <name type="common">Swimming crab</name>
    <name type="synonym">Neptunus trituberculatus</name>
    <dbReference type="NCBI Taxonomy" id="210409"/>
    <lineage>
        <taxon>Eukaryota</taxon>
        <taxon>Metazoa</taxon>
        <taxon>Ecdysozoa</taxon>
        <taxon>Arthropoda</taxon>
        <taxon>Crustacea</taxon>
        <taxon>Multicrustacea</taxon>
        <taxon>Malacostraca</taxon>
        <taxon>Eumalacostraca</taxon>
        <taxon>Eucarida</taxon>
        <taxon>Decapoda</taxon>
        <taxon>Pleocyemata</taxon>
        <taxon>Brachyura</taxon>
        <taxon>Eubrachyura</taxon>
        <taxon>Portunoidea</taxon>
        <taxon>Portunidae</taxon>
        <taxon>Portuninae</taxon>
        <taxon>Portunus</taxon>
    </lineage>
</organism>
<accession>A0A5B7F4P8</accession>
<protein>
    <submittedName>
        <fullName evidence="2">Uncharacterized protein</fullName>
    </submittedName>
</protein>
<feature type="region of interest" description="Disordered" evidence="1">
    <location>
        <begin position="24"/>
        <end position="43"/>
    </location>
</feature>
<comment type="caution">
    <text evidence="2">The sequence shown here is derived from an EMBL/GenBank/DDBJ whole genome shotgun (WGS) entry which is preliminary data.</text>
</comment>
<dbReference type="AlphaFoldDB" id="A0A5B7F4P8"/>